<dbReference type="PROSITE" id="PS51318">
    <property type="entry name" value="TAT"/>
    <property type="match status" value="1"/>
</dbReference>
<proteinExistence type="predicted"/>
<dbReference type="RefSeq" id="WP_269818738.1">
    <property type="nucleotide sequence ID" value="NZ_CP114976.1"/>
</dbReference>
<reference evidence="1 2" key="1">
    <citation type="submission" date="2022-12" db="EMBL/GenBank/DDBJ databases">
        <title>Coexistence and Characterization of a Novel Tigecycline Resistance gene tet(X) variant and blaNDM-1 in a Pseudomonas caeni Isolate of Chicken Origin.</title>
        <authorList>
            <person name="Lu X."/>
            <person name="Zhang L."/>
            <person name="Li R."/>
            <person name="Wang Z."/>
        </authorList>
    </citation>
    <scope>NUCLEOTIDE SEQUENCE [LARGE SCALE GENOMIC DNA]</scope>
    <source>
        <strain evidence="1 2">CE14</strain>
    </source>
</reference>
<keyword evidence="2" id="KW-1185">Reference proteome</keyword>
<dbReference type="Proteomes" id="UP001212189">
    <property type="component" value="Chromosome"/>
</dbReference>
<dbReference type="AlphaFoldDB" id="A0AAF0AKS2"/>
<name>A0AAF0AKS2_9GAMM</name>
<sequence length="124" mass="13734">MDDKPILEWKPSRREFLAATSIATAVSVLPSWSFATQADTVPLEQYLPEYFNASEWAFIIAATARLIPSEGDGPGAYETRVPVFIDRQLASSYGLAVDWYMQGPHVPDAPLSFIGRDIELGSRL</sequence>
<gene>
    <name evidence="1" type="ORF">O6P33_02840</name>
</gene>
<dbReference type="KEGG" id="dce:O6P33_02840"/>
<organism evidence="1 2">
    <name type="scientific">Denitrificimonas caeni</name>
    <dbReference type="NCBI Taxonomy" id="521720"/>
    <lineage>
        <taxon>Bacteria</taxon>
        <taxon>Pseudomonadati</taxon>
        <taxon>Pseudomonadota</taxon>
        <taxon>Gammaproteobacteria</taxon>
        <taxon>Pseudomonadales</taxon>
        <taxon>Pseudomonadaceae</taxon>
        <taxon>Denitrificimonas</taxon>
    </lineage>
</organism>
<dbReference type="InterPro" id="IPR006311">
    <property type="entry name" value="TAT_signal"/>
</dbReference>
<dbReference type="InterPro" id="IPR027056">
    <property type="entry name" value="Gluconate_2DH_su3"/>
</dbReference>
<evidence type="ECO:0000313" key="2">
    <source>
        <dbReference type="Proteomes" id="UP001212189"/>
    </source>
</evidence>
<evidence type="ECO:0000313" key="1">
    <source>
        <dbReference type="EMBL" id="WBE25796.1"/>
    </source>
</evidence>
<accession>A0AAF0AKS2</accession>
<protein>
    <submittedName>
        <fullName evidence="1">Gluconate 2-dehydrogenase subunit 3 family protein</fullName>
    </submittedName>
</protein>
<dbReference type="Pfam" id="PF13618">
    <property type="entry name" value="Gluconate_2-dh3"/>
    <property type="match status" value="1"/>
</dbReference>
<dbReference type="EMBL" id="CP114976">
    <property type="protein sequence ID" value="WBE25796.1"/>
    <property type="molecule type" value="Genomic_DNA"/>
</dbReference>